<evidence type="ECO:0000313" key="1">
    <source>
        <dbReference type="EMBL" id="KAI4388213.1"/>
    </source>
</evidence>
<comment type="caution">
    <text evidence="1">The sequence shown here is derived from an EMBL/GenBank/DDBJ whole genome shotgun (WGS) entry which is preliminary data.</text>
</comment>
<name>A0ACB9SA98_9MYRT</name>
<sequence length="140" mass="14660">MSLPSVLGFCLLSLAIRAASAAAVNDSPLRRSPSCLPDQRAHLLQFKNSLWIANAPSYGCPNTSYPKTLSWREDCCSWDGVTCNAQTGIIVSLDLSCSLLVGTFDSNSSLFSLPTSGASASLGITCLACASRPRLATSLG</sequence>
<dbReference type="Proteomes" id="UP001057402">
    <property type="component" value="Chromosome 1"/>
</dbReference>
<protein>
    <submittedName>
        <fullName evidence="1">Uncharacterized protein</fullName>
    </submittedName>
</protein>
<evidence type="ECO:0000313" key="2">
    <source>
        <dbReference type="Proteomes" id="UP001057402"/>
    </source>
</evidence>
<keyword evidence="2" id="KW-1185">Reference proteome</keyword>
<proteinExistence type="predicted"/>
<dbReference type="EMBL" id="CM042880">
    <property type="protein sequence ID" value="KAI4388213.1"/>
    <property type="molecule type" value="Genomic_DNA"/>
</dbReference>
<gene>
    <name evidence="1" type="ORF">MLD38_000564</name>
</gene>
<reference evidence="2" key="1">
    <citation type="journal article" date="2023" name="Front. Plant Sci.">
        <title>Chromosomal-level genome assembly of Melastoma candidum provides insights into trichome evolution.</title>
        <authorList>
            <person name="Zhong Y."/>
            <person name="Wu W."/>
            <person name="Sun C."/>
            <person name="Zou P."/>
            <person name="Liu Y."/>
            <person name="Dai S."/>
            <person name="Zhou R."/>
        </authorList>
    </citation>
    <scope>NUCLEOTIDE SEQUENCE [LARGE SCALE GENOMIC DNA]</scope>
</reference>
<accession>A0ACB9SA98</accession>
<organism evidence="1 2">
    <name type="scientific">Melastoma candidum</name>
    <dbReference type="NCBI Taxonomy" id="119954"/>
    <lineage>
        <taxon>Eukaryota</taxon>
        <taxon>Viridiplantae</taxon>
        <taxon>Streptophyta</taxon>
        <taxon>Embryophyta</taxon>
        <taxon>Tracheophyta</taxon>
        <taxon>Spermatophyta</taxon>
        <taxon>Magnoliopsida</taxon>
        <taxon>eudicotyledons</taxon>
        <taxon>Gunneridae</taxon>
        <taxon>Pentapetalae</taxon>
        <taxon>rosids</taxon>
        <taxon>malvids</taxon>
        <taxon>Myrtales</taxon>
        <taxon>Melastomataceae</taxon>
        <taxon>Melastomatoideae</taxon>
        <taxon>Melastomateae</taxon>
        <taxon>Melastoma</taxon>
    </lineage>
</organism>